<name>A0A0A9R2A0_ARUDO</name>
<dbReference type="AlphaFoldDB" id="A0A0A9R2A0"/>
<sequence length="44" mass="5113">MLIFYLNFSEAKKPLSTVFRGLAESRSRTHSSLFFPWNKHVGIV</sequence>
<proteinExistence type="predicted"/>
<organism evidence="1">
    <name type="scientific">Arundo donax</name>
    <name type="common">Giant reed</name>
    <name type="synonym">Donax arundinaceus</name>
    <dbReference type="NCBI Taxonomy" id="35708"/>
    <lineage>
        <taxon>Eukaryota</taxon>
        <taxon>Viridiplantae</taxon>
        <taxon>Streptophyta</taxon>
        <taxon>Embryophyta</taxon>
        <taxon>Tracheophyta</taxon>
        <taxon>Spermatophyta</taxon>
        <taxon>Magnoliopsida</taxon>
        <taxon>Liliopsida</taxon>
        <taxon>Poales</taxon>
        <taxon>Poaceae</taxon>
        <taxon>PACMAD clade</taxon>
        <taxon>Arundinoideae</taxon>
        <taxon>Arundineae</taxon>
        <taxon>Arundo</taxon>
    </lineage>
</organism>
<accession>A0A0A9R2A0</accession>
<evidence type="ECO:0000313" key="1">
    <source>
        <dbReference type="EMBL" id="JAD16436.1"/>
    </source>
</evidence>
<protein>
    <submittedName>
        <fullName evidence="1">Uncharacterized protein</fullName>
    </submittedName>
</protein>
<reference evidence="1" key="2">
    <citation type="journal article" date="2015" name="Data Brief">
        <title>Shoot transcriptome of the giant reed, Arundo donax.</title>
        <authorList>
            <person name="Barrero R.A."/>
            <person name="Guerrero F.D."/>
            <person name="Moolhuijzen P."/>
            <person name="Goolsby J.A."/>
            <person name="Tidwell J."/>
            <person name="Bellgard S.E."/>
            <person name="Bellgard M.I."/>
        </authorList>
    </citation>
    <scope>NUCLEOTIDE SEQUENCE</scope>
    <source>
        <tissue evidence="1">Shoot tissue taken approximately 20 cm above the soil surface</tissue>
    </source>
</reference>
<reference evidence="1" key="1">
    <citation type="submission" date="2014-09" db="EMBL/GenBank/DDBJ databases">
        <authorList>
            <person name="Magalhaes I.L.F."/>
            <person name="Oliveira U."/>
            <person name="Santos F.R."/>
            <person name="Vidigal T.H.D.A."/>
            <person name="Brescovit A.D."/>
            <person name="Santos A.J."/>
        </authorList>
    </citation>
    <scope>NUCLEOTIDE SEQUENCE</scope>
    <source>
        <tissue evidence="1">Shoot tissue taken approximately 20 cm above the soil surface</tissue>
    </source>
</reference>
<dbReference type="EMBL" id="GBRH01281459">
    <property type="protein sequence ID" value="JAD16436.1"/>
    <property type="molecule type" value="Transcribed_RNA"/>
</dbReference>